<dbReference type="SUPFAM" id="SSF52540">
    <property type="entry name" value="P-loop containing nucleoside triphosphate hydrolases"/>
    <property type="match status" value="1"/>
</dbReference>
<reference evidence="7" key="1">
    <citation type="journal article" date="2020" name="Stud. Mycol.">
        <title>101 Dothideomycetes genomes: a test case for predicting lifestyles and emergence of pathogens.</title>
        <authorList>
            <person name="Haridas S."/>
            <person name="Albert R."/>
            <person name="Binder M."/>
            <person name="Bloem J."/>
            <person name="Labutti K."/>
            <person name="Salamov A."/>
            <person name="Andreopoulos B."/>
            <person name="Baker S."/>
            <person name="Barry K."/>
            <person name="Bills G."/>
            <person name="Bluhm B."/>
            <person name="Cannon C."/>
            <person name="Castanera R."/>
            <person name="Culley D."/>
            <person name="Daum C."/>
            <person name="Ezra D."/>
            <person name="Gonzalez J."/>
            <person name="Henrissat B."/>
            <person name="Kuo A."/>
            <person name="Liang C."/>
            <person name="Lipzen A."/>
            <person name="Lutzoni F."/>
            <person name="Magnuson J."/>
            <person name="Mondo S."/>
            <person name="Nolan M."/>
            <person name="Ohm R."/>
            <person name="Pangilinan J."/>
            <person name="Park H.-J."/>
            <person name="Ramirez L."/>
            <person name="Alfaro M."/>
            <person name="Sun H."/>
            <person name="Tritt A."/>
            <person name="Yoshinaga Y."/>
            <person name="Zwiers L.-H."/>
            <person name="Turgeon B."/>
            <person name="Goodwin S."/>
            <person name="Spatafora J."/>
            <person name="Crous P."/>
            <person name="Grigoriev I."/>
        </authorList>
    </citation>
    <scope>NUCLEOTIDE SEQUENCE</scope>
    <source>
        <strain evidence="7">CBS 119925</strain>
    </source>
</reference>
<dbReference type="GO" id="GO:0005525">
    <property type="term" value="F:GTP binding"/>
    <property type="evidence" value="ECO:0007669"/>
    <property type="project" value="UniProtKB-KW"/>
</dbReference>
<keyword evidence="2" id="KW-0547">Nucleotide-binding</keyword>
<dbReference type="Pfam" id="PF01926">
    <property type="entry name" value="MMR_HSR1"/>
    <property type="match status" value="1"/>
</dbReference>
<dbReference type="PANTHER" id="PTHR46498">
    <property type="entry name" value="GTP-BINDING PROTEIN 8"/>
    <property type="match status" value="1"/>
</dbReference>
<protein>
    <recommendedName>
        <fullName evidence="6">EngB-type G domain-containing protein</fullName>
    </recommendedName>
</protein>
<dbReference type="InterPro" id="IPR030393">
    <property type="entry name" value="G_ENGB_dom"/>
</dbReference>
<evidence type="ECO:0000259" key="6">
    <source>
        <dbReference type="PROSITE" id="PS51706"/>
    </source>
</evidence>
<proteinExistence type="predicted"/>
<dbReference type="AlphaFoldDB" id="A0A6A6V564"/>
<evidence type="ECO:0000256" key="5">
    <source>
        <dbReference type="SAM" id="MobiDB-lite"/>
    </source>
</evidence>
<name>A0A6A6V564_9PLEO</name>
<dbReference type="PROSITE" id="PS51706">
    <property type="entry name" value="G_ENGB"/>
    <property type="match status" value="1"/>
</dbReference>
<gene>
    <name evidence="7" type="ORF">M011DRAFT_408063</name>
</gene>
<dbReference type="PANTHER" id="PTHR46498:SF1">
    <property type="entry name" value="GTP-BINDING PROTEIN 8"/>
    <property type="match status" value="1"/>
</dbReference>
<feature type="domain" description="EngB-type G" evidence="6">
    <location>
        <begin position="114"/>
        <end position="296"/>
    </location>
</feature>
<dbReference type="InterPro" id="IPR027417">
    <property type="entry name" value="P-loop_NTPase"/>
</dbReference>
<dbReference type="GO" id="GO:0005739">
    <property type="term" value="C:mitochondrion"/>
    <property type="evidence" value="ECO:0007669"/>
    <property type="project" value="TreeGrafter"/>
</dbReference>
<dbReference type="PRINTS" id="PR00326">
    <property type="entry name" value="GTP1OBG"/>
</dbReference>
<dbReference type="CDD" id="cd01876">
    <property type="entry name" value="YihA_EngB"/>
    <property type="match status" value="1"/>
</dbReference>
<dbReference type="Proteomes" id="UP000799440">
    <property type="component" value="Unassembled WGS sequence"/>
</dbReference>
<evidence type="ECO:0000256" key="2">
    <source>
        <dbReference type="ARBA" id="ARBA00022741"/>
    </source>
</evidence>
<dbReference type="GO" id="GO:0046872">
    <property type="term" value="F:metal ion binding"/>
    <property type="evidence" value="ECO:0007669"/>
    <property type="project" value="UniProtKB-KW"/>
</dbReference>
<evidence type="ECO:0000256" key="3">
    <source>
        <dbReference type="ARBA" id="ARBA00022842"/>
    </source>
</evidence>
<sequence length="345" mass="38199">MNDFRSNHSRRNEFKRNDSKKDDSKKHGFKKHDSKFDSSDPFPDPEFGLTPSKPTILKKHKPLVAKLTDSIHWYWETLAATPLQKKWAHTWFTKSSSAQFLRSVAVFRHFPVSDVPEIAFVGRSNVGKSSLLNALVNADVKSGLARTSKTPGCTTTLNLYGVGPYDGVRIRKGVSGGYDRIVGVGGMLIVDLPGYGEGSLQEWGPEIMKYLVNRKQLRRVFVLLDASVGLKETDRSLLASLRLNGVSHQVILSKLDKLFVPEGKEVIRHDMRVKRKAKPVGSTGKLAKMMEEIAAEVKPPQGAGALGELLSVSSEVSIDGKYMGLDAVRVSMLEAAGVKYIHKKR</sequence>
<keyword evidence="1" id="KW-0479">Metal-binding</keyword>
<accession>A0A6A6V564</accession>
<keyword evidence="4" id="KW-0342">GTP-binding</keyword>
<evidence type="ECO:0000256" key="1">
    <source>
        <dbReference type="ARBA" id="ARBA00022723"/>
    </source>
</evidence>
<dbReference type="OrthoDB" id="391988at2759"/>
<dbReference type="InterPro" id="IPR006073">
    <property type="entry name" value="GTP-bd"/>
</dbReference>
<keyword evidence="3" id="KW-0460">Magnesium</keyword>
<feature type="compositionally biased region" description="Basic and acidic residues" evidence="5">
    <location>
        <begin position="10"/>
        <end position="26"/>
    </location>
</feature>
<dbReference type="Gene3D" id="3.40.50.300">
    <property type="entry name" value="P-loop containing nucleotide triphosphate hydrolases"/>
    <property type="match status" value="1"/>
</dbReference>
<keyword evidence="8" id="KW-1185">Reference proteome</keyword>
<evidence type="ECO:0000313" key="7">
    <source>
        <dbReference type="EMBL" id="KAF2744660.1"/>
    </source>
</evidence>
<evidence type="ECO:0000313" key="8">
    <source>
        <dbReference type="Proteomes" id="UP000799440"/>
    </source>
</evidence>
<dbReference type="InterPro" id="IPR052279">
    <property type="entry name" value="EngB_GTPase"/>
</dbReference>
<feature type="region of interest" description="Disordered" evidence="5">
    <location>
        <begin position="1"/>
        <end position="45"/>
    </location>
</feature>
<organism evidence="7 8">
    <name type="scientific">Sporormia fimetaria CBS 119925</name>
    <dbReference type="NCBI Taxonomy" id="1340428"/>
    <lineage>
        <taxon>Eukaryota</taxon>
        <taxon>Fungi</taxon>
        <taxon>Dikarya</taxon>
        <taxon>Ascomycota</taxon>
        <taxon>Pezizomycotina</taxon>
        <taxon>Dothideomycetes</taxon>
        <taxon>Pleosporomycetidae</taxon>
        <taxon>Pleosporales</taxon>
        <taxon>Sporormiaceae</taxon>
        <taxon>Sporormia</taxon>
    </lineage>
</organism>
<dbReference type="EMBL" id="MU006587">
    <property type="protein sequence ID" value="KAF2744660.1"/>
    <property type="molecule type" value="Genomic_DNA"/>
</dbReference>
<evidence type="ECO:0000256" key="4">
    <source>
        <dbReference type="ARBA" id="ARBA00023134"/>
    </source>
</evidence>